<name>A0AAX1NBK5_9BACT</name>
<dbReference type="Proteomes" id="UP000678679">
    <property type="component" value="Chromosome 2"/>
</dbReference>
<protein>
    <submittedName>
        <fullName evidence="1">Uncharacterized protein</fullName>
    </submittedName>
</protein>
<evidence type="ECO:0000313" key="2">
    <source>
        <dbReference type="Proteomes" id="UP000678679"/>
    </source>
</evidence>
<dbReference type="EMBL" id="CP076133">
    <property type="protein sequence ID" value="QWG04577.1"/>
    <property type="molecule type" value="Genomic_DNA"/>
</dbReference>
<accession>A0AAX1NBK5</accession>
<sequence>MGNKHFVVFNTDGWHSHKSRILVGVASSVTGAIEVINKFLASSDNENIPKELSDEYLIQIHQIGQTQGFDKDFSEGEFDVISCDDKELLIRL</sequence>
<evidence type="ECO:0000313" key="1">
    <source>
        <dbReference type="EMBL" id="QWG04577.1"/>
    </source>
</evidence>
<reference evidence="1 2" key="1">
    <citation type="submission" date="2021-05" db="EMBL/GenBank/DDBJ databases">
        <title>Comparative genomic studies on the polysaccharide-degrading batcterial strains of the Flammeovirga genus.</title>
        <authorList>
            <person name="Zewei F."/>
            <person name="Zheng Z."/>
            <person name="Yu L."/>
            <person name="Ruyue G."/>
            <person name="Yanhong M."/>
            <person name="Yuanyuan C."/>
            <person name="Jingyan G."/>
            <person name="Wenjun H."/>
        </authorList>
    </citation>
    <scope>NUCLEOTIDE SEQUENCE [LARGE SCALE GENOMIC DNA]</scope>
    <source>
        <strain evidence="1 2">NBRC:100898</strain>
    </source>
</reference>
<dbReference type="RefSeq" id="WP_169665469.1">
    <property type="nucleotide sequence ID" value="NZ_CP076133.1"/>
</dbReference>
<organism evidence="1 2">
    <name type="scientific">Flammeovirga yaeyamensis</name>
    <dbReference type="NCBI Taxonomy" id="367791"/>
    <lineage>
        <taxon>Bacteria</taxon>
        <taxon>Pseudomonadati</taxon>
        <taxon>Bacteroidota</taxon>
        <taxon>Cytophagia</taxon>
        <taxon>Cytophagales</taxon>
        <taxon>Flammeovirgaceae</taxon>
        <taxon>Flammeovirga</taxon>
    </lineage>
</organism>
<gene>
    <name evidence="1" type="ORF">KMW28_27145</name>
</gene>
<proteinExistence type="predicted"/>
<keyword evidence="2" id="KW-1185">Reference proteome</keyword>
<dbReference type="AlphaFoldDB" id="A0AAX1NBK5"/>
<dbReference type="KEGG" id="fya:KMW28_27145"/>